<organism evidence="1 2">
    <name type="scientific">Burkholderia singularis</name>
    <dbReference type="NCBI Taxonomy" id="1503053"/>
    <lineage>
        <taxon>Bacteria</taxon>
        <taxon>Pseudomonadati</taxon>
        <taxon>Pseudomonadota</taxon>
        <taxon>Betaproteobacteria</taxon>
        <taxon>Burkholderiales</taxon>
        <taxon>Burkholderiaceae</taxon>
        <taxon>Burkholderia</taxon>
        <taxon>pseudomallei group</taxon>
    </lineage>
</organism>
<accession>A0A238H7B6</accession>
<proteinExistence type="predicted"/>
<sequence>MTEITELAQEIAARLTPHALWDLAELAKYLHRSEQHTRQWIITQDGFPRPIRIPSGKSVTERPRPLWRAKDVIAWAESHVEA</sequence>
<gene>
    <name evidence="1" type="ORF">BSIN_4268</name>
</gene>
<reference evidence="1 2" key="1">
    <citation type="submission" date="2017-04" db="EMBL/GenBank/DDBJ databases">
        <authorList>
            <person name="Afonso C.L."/>
            <person name="Miller P.J."/>
            <person name="Scott M.A."/>
            <person name="Spackman E."/>
            <person name="Goraichik I."/>
            <person name="Dimitrov K.M."/>
            <person name="Suarez D.L."/>
            <person name="Swayne D.E."/>
        </authorList>
    </citation>
    <scope>NUCLEOTIDE SEQUENCE [LARGE SCALE GENOMIC DNA]</scope>
    <source>
        <strain evidence="1">LMG 28154</strain>
    </source>
</reference>
<evidence type="ECO:0000313" key="1">
    <source>
        <dbReference type="EMBL" id="SMG01236.1"/>
    </source>
</evidence>
<evidence type="ECO:0008006" key="3">
    <source>
        <dbReference type="Google" id="ProtNLM"/>
    </source>
</evidence>
<dbReference type="RefSeq" id="WP_089341169.1">
    <property type="nucleotide sequence ID" value="NZ_FXAN01000071.1"/>
</dbReference>
<protein>
    <recommendedName>
        <fullName evidence="3">DNA-binding protein</fullName>
    </recommendedName>
</protein>
<dbReference type="Proteomes" id="UP000198460">
    <property type="component" value="Unassembled WGS sequence"/>
</dbReference>
<name>A0A238H7B6_9BURK</name>
<dbReference type="AlphaFoldDB" id="A0A238H7B6"/>
<evidence type="ECO:0000313" key="2">
    <source>
        <dbReference type="Proteomes" id="UP000198460"/>
    </source>
</evidence>
<dbReference type="EMBL" id="FXAN01000071">
    <property type="protein sequence ID" value="SMG01236.1"/>
    <property type="molecule type" value="Genomic_DNA"/>
</dbReference>